<evidence type="ECO:0000256" key="1">
    <source>
        <dbReference type="ARBA" id="ARBA00022630"/>
    </source>
</evidence>
<dbReference type="Proteomes" id="UP000326907">
    <property type="component" value="Unassembled WGS sequence"/>
</dbReference>
<evidence type="ECO:0000256" key="5">
    <source>
        <dbReference type="ARBA" id="ARBA00033748"/>
    </source>
</evidence>
<dbReference type="GO" id="GO:0016705">
    <property type="term" value="F:oxidoreductase activity, acting on paired donors, with incorporation or reduction of molecular oxygen"/>
    <property type="evidence" value="ECO:0007669"/>
    <property type="project" value="InterPro"/>
</dbReference>
<keyword evidence="1 6" id="KW-0285">Flavoprotein</keyword>
<dbReference type="InterPro" id="IPR016215">
    <property type="entry name" value="NTA_MOA"/>
</dbReference>
<dbReference type="PIRSF" id="PIRSF000337">
    <property type="entry name" value="NTA_MOA"/>
    <property type="match status" value="1"/>
</dbReference>
<keyword evidence="4" id="KW-0503">Monooxygenase</keyword>
<evidence type="ECO:0000256" key="3">
    <source>
        <dbReference type="ARBA" id="ARBA00023002"/>
    </source>
</evidence>
<gene>
    <name evidence="8" type="ORF">F5983_32925</name>
</gene>
<evidence type="ECO:0000313" key="9">
    <source>
        <dbReference type="Proteomes" id="UP000326907"/>
    </source>
</evidence>
<keyword evidence="9" id="KW-1185">Reference proteome</keyword>
<sequence length="431" mass="46580">MSIDSFIRLAQAVERGKFDFFFLAEGLRLREHKGQVYDLDIAGRPENLTVLSALAAVTTHLGLAATVNATFNEPYEVARRFATLDRLSGGRAAFHRPDDRTDEVRGSIDAVLLAAHLAPLTTHIGLVPTTNVTHTEPFHLAIGIATLDHASRGRAGWRPQIASRAADSAHFGRRATPQLTADDVTDSELISQPLRALFAEGAEVVEAARQLWDSWEDGAEIRDTATGRFLDRDKVHHIDFQGTNFSVKGPSITPRTPQGQPLVVSLAHATTPYEFAALSSDVVAVTPHDRAGAASILAQVAGAVVRTGRDLTDRPLRTFADLIVFLDDEPGAAALRKARLDEVAGAELASDAEIFTGTPAELADLLLDRRSTGLDGFRLRPGPLPHDLTAITRGLVPELQRRAVFRTEYASTTLRGHLGLARPASRYAKAG</sequence>
<dbReference type="Pfam" id="PF00296">
    <property type="entry name" value="Bac_luciferase"/>
    <property type="match status" value="2"/>
</dbReference>
<comment type="similarity">
    <text evidence="5">Belongs to the NtaA/SnaA/DszA monooxygenase family.</text>
</comment>
<keyword evidence="2 6" id="KW-0288">FMN</keyword>
<evidence type="ECO:0000256" key="2">
    <source>
        <dbReference type="ARBA" id="ARBA00022643"/>
    </source>
</evidence>
<dbReference type="SUPFAM" id="SSF51679">
    <property type="entry name" value="Bacterial luciferase-like"/>
    <property type="match status" value="2"/>
</dbReference>
<evidence type="ECO:0000259" key="7">
    <source>
        <dbReference type="Pfam" id="PF00296"/>
    </source>
</evidence>
<evidence type="ECO:0000256" key="6">
    <source>
        <dbReference type="PIRSR" id="PIRSR000337-1"/>
    </source>
</evidence>
<evidence type="ECO:0000313" key="8">
    <source>
        <dbReference type="EMBL" id="KAB2588363.1"/>
    </source>
</evidence>
<dbReference type="PANTHER" id="PTHR30011:SF16">
    <property type="entry name" value="C2H2 FINGER DOMAIN TRANSCRIPTION FACTOR (EUROFUNG)-RELATED"/>
    <property type="match status" value="1"/>
</dbReference>
<reference evidence="8 9" key="1">
    <citation type="submission" date="2019-09" db="EMBL/GenBank/DDBJ databases">
        <authorList>
            <person name="Liu P."/>
        </authorList>
    </citation>
    <scope>NUCLEOTIDE SEQUENCE [LARGE SCALE GENOMIC DNA]</scope>
    <source>
        <strain evidence="8 9">TRM68085</strain>
    </source>
</reference>
<accession>A0A5N5EE97</accession>
<dbReference type="GO" id="GO:0004497">
    <property type="term" value="F:monooxygenase activity"/>
    <property type="evidence" value="ECO:0007669"/>
    <property type="project" value="UniProtKB-KW"/>
</dbReference>
<feature type="binding site" evidence="6">
    <location>
        <position position="129"/>
    </location>
    <ligand>
        <name>FMN</name>
        <dbReference type="ChEBI" id="CHEBI:58210"/>
    </ligand>
</feature>
<keyword evidence="3" id="KW-0560">Oxidoreductase</keyword>
<dbReference type="PANTHER" id="PTHR30011">
    <property type="entry name" value="ALKANESULFONATE MONOOXYGENASE-RELATED"/>
    <property type="match status" value="1"/>
</dbReference>
<name>A0A5N5EE97_9ACTN</name>
<dbReference type="EMBL" id="VYUA01000051">
    <property type="protein sequence ID" value="KAB2588363.1"/>
    <property type="molecule type" value="Genomic_DNA"/>
</dbReference>
<proteinExistence type="inferred from homology"/>
<feature type="domain" description="Luciferase-like" evidence="7">
    <location>
        <begin position="2"/>
        <end position="94"/>
    </location>
</feature>
<dbReference type="InterPro" id="IPR051260">
    <property type="entry name" value="Diverse_substr_monoxygenases"/>
</dbReference>
<evidence type="ECO:0000256" key="4">
    <source>
        <dbReference type="ARBA" id="ARBA00023033"/>
    </source>
</evidence>
<organism evidence="8 9">
    <name type="scientific">Streptomyces arboris</name>
    <dbReference type="NCBI Taxonomy" id="2600619"/>
    <lineage>
        <taxon>Bacteria</taxon>
        <taxon>Bacillati</taxon>
        <taxon>Actinomycetota</taxon>
        <taxon>Actinomycetes</taxon>
        <taxon>Kitasatosporales</taxon>
        <taxon>Streptomycetaceae</taxon>
        <taxon>Streptomyces</taxon>
    </lineage>
</organism>
<dbReference type="InterPro" id="IPR011251">
    <property type="entry name" value="Luciferase-like_dom"/>
</dbReference>
<dbReference type="AlphaFoldDB" id="A0A5N5EE97"/>
<feature type="domain" description="Luciferase-like" evidence="7">
    <location>
        <begin position="108"/>
        <end position="333"/>
    </location>
</feature>
<dbReference type="Gene3D" id="3.20.20.30">
    <property type="entry name" value="Luciferase-like domain"/>
    <property type="match status" value="2"/>
</dbReference>
<dbReference type="InterPro" id="IPR036661">
    <property type="entry name" value="Luciferase-like_sf"/>
</dbReference>
<protein>
    <submittedName>
        <fullName evidence="8">LLM class flavin-dependent oxidoreductase</fullName>
    </submittedName>
</protein>
<comment type="caution">
    <text evidence="8">The sequence shown here is derived from an EMBL/GenBank/DDBJ whole genome shotgun (WGS) entry which is preliminary data.</text>
</comment>